<feature type="compositionally biased region" description="Basic and acidic residues" evidence="1">
    <location>
        <begin position="294"/>
        <end position="304"/>
    </location>
</feature>
<accession>A0A4S8VJ87</accession>
<gene>
    <name evidence="2" type="ORF">D6D24_06860</name>
</gene>
<dbReference type="Proteomes" id="UP000308014">
    <property type="component" value="Unassembled WGS sequence"/>
</dbReference>
<evidence type="ECO:0000313" key="2">
    <source>
        <dbReference type="EMBL" id="THW11997.1"/>
    </source>
</evidence>
<protein>
    <submittedName>
        <fullName evidence="2">Uncharacterized protein</fullName>
    </submittedName>
</protein>
<evidence type="ECO:0000256" key="1">
    <source>
        <dbReference type="SAM" id="MobiDB-lite"/>
    </source>
</evidence>
<evidence type="ECO:0000313" key="3">
    <source>
        <dbReference type="Proteomes" id="UP000308014"/>
    </source>
</evidence>
<feature type="compositionally biased region" description="Polar residues" evidence="1">
    <location>
        <begin position="273"/>
        <end position="290"/>
    </location>
</feature>
<feature type="compositionally biased region" description="Basic and acidic residues" evidence="1">
    <location>
        <begin position="228"/>
        <end position="244"/>
    </location>
</feature>
<organism evidence="2 3">
    <name type="scientific">Aureobasidium pullulans</name>
    <name type="common">Black yeast</name>
    <name type="synonym">Pullularia pullulans</name>
    <dbReference type="NCBI Taxonomy" id="5580"/>
    <lineage>
        <taxon>Eukaryota</taxon>
        <taxon>Fungi</taxon>
        <taxon>Dikarya</taxon>
        <taxon>Ascomycota</taxon>
        <taxon>Pezizomycotina</taxon>
        <taxon>Dothideomycetes</taxon>
        <taxon>Dothideomycetidae</taxon>
        <taxon>Dothideales</taxon>
        <taxon>Saccotheciaceae</taxon>
        <taxon>Aureobasidium</taxon>
    </lineage>
</organism>
<comment type="caution">
    <text evidence="2">The sequence shown here is derived from an EMBL/GenBank/DDBJ whole genome shotgun (WGS) entry which is preliminary data.</text>
</comment>
<feature type="compositionally biased region" description="Acidic residues" evidence="1">
    <location>
        <begin position="249"/>
        <end position="261"/>
    </location>
</feature>
<dbReference type="AlphaFoldDB" id="A0A4S8VJ87"/>
<proteinExistence type="predicted"/>
<feature type="region of interest" description="Disordered" evidence="1">
    <location>
        <begin position="221"/>
        <end position="337"/>
    </location>
</feature>
<sequence length="351" mass="39197">MTSTSLNMWQKRSIRRPPRPIVPSYSVQQTPIAPSKSYGPPLGYPPIPQRQVLIMKYTLDIYQMDPTGQTPESIFRDLDPIAFQKHSAFGRYSMSVCPLTWLYRSPAKRFIQLAFGPAMNHPYMQPNALRYVFCAINRTRNGKKIFLELPADLCLSVQVYQVLVILQIKDCIGPLHGHIKQIVKDRPLSEAELDVMQTCLEVTCPGLYWFAVMVQEEREEQTLQNELAHGEGHSSEDTVMRDAESPGTDSDEQPGAGEDDGSVGMSSGCEAASGSNGTHTESSENDTAATSCEEDGHSAHDDLPTTRYKRRRSSSEPTPYLGRLHDEPPLNSAAFREDSSENLEWYINPGG</sequence>
<dbReference type="EMBL" id="QZAJ01000304">
    <property type="protein sequence ID" value="THW11997.1"/>
    <property type="molecule type" value="Genomic_DNA"/>
</dbReference>
<name>A0A4S8VJ87_AURPU</name>
<reference evidence="2 3" key="1">
    <citation type="submission" date="2018-10" db="EMBL/GenBank/DDBJ databases">
        <title>Fifty Aureobasidium pullulans genomes reveal a recombining polyextremotolerant generalist.</title>
        <authorList>
            <person name="Gostincar C."/>
            <person name="Turk M."/>
            <person name="Zajc J."/>
            <person name="Gunde-Cimerman N."/>
        </authorList>
    </citation>
    <scope>NUCLEOTIDE SEQUENCE [LARGE SCALE GENOMIC DNA]</scope>
    <source>
        <strain evidence="2 3">EXF-11318</strain>
    </source>
</reference>